<feature type="transmembrane region" description="Helical" evidence="1">
    <location>
        <begin position="7"/>
        <end position="31"/>
    </location>
</feature>
<organism evidence="2 3">
    <name type="scientific">Desulfosporosinus lacus DSM 15449</name>
    <dbReference type="NCBI Taxonomy" id="1121420"/>
    <lineage>
        <taxon>Bacteria</taxon>
        <taxon>Bacillati</taxon>
        <taxon>Bacillota</taxon>
        <taxon>Clostridia</taxon>
        <taxon>Eubacteriales</taxon>
        <taxon>Desulfitobacteriaceae</taxon>
        <taxon>Desulfosporosinus</taxon>
    </lineage>
</organism>
<feature type="transmembrane region" description="Helical" evidence="1">
    <location>
        <begin position="108"/>
        <end position="128"/>
    </location>
</feature>
<keyword evidence="1" id="KW-0812">Transmembrane</keyword>
<keyword evidence="3" id="KW-1185">Reference proteome</keyword>
<dbReference type="InterPro" id="IPR010898">
    <property type="entry name" value="Hpre_diP_synth_I"/>
</dbReference>
<evidence type="ECO:0000313" key="3">
    <source>
        <dbReference type="Proteomes" id="UP000183954"/>
    </source>
</evidence>
<dbReference type="InterPro" id="IPR014535">
    <property type="entry name" value="Hpre_diP_synt_I"/>
</dbReference>
<dbReference type="AlphaFoldDB" id="A0A1M6DMT6"/>
<gene>
    <name evidence="2" type="ORF">SAMN02746098_04565</name>
</gene>
<feature type="transmembrane region" description="Helical" evidence="1">
    <location>
        <begin position="43"/>
        <end position="63"/>
    </location>
</feature>
<dbReference type="Proteomes" id="UP000183954">
    <property type="component" value="Unassembled WGS sequence"/>
</dbReference>
<feature type="transmembrane region" description="Helical" evidence="1">
    <location>
        <begin position="135"/>
        <end position="155"/>
    </location>
</feature>
<evidence type="ECO:0000313" key="2">
    <source>
        <dbReference type="EMBL" id="SHI74419.1"/>
    </source>
</evidence>
<sequence length="186" mass="20007">MAKNRKYAVIIILVTNAIIISFLESFIPIPIPVPGVKLGLGNIITMIAIVFLGLKDVLFIVIVRSFVVAILTRGVVMLVLSLAGGILSAIVMWFLFKKLSRLFSVKGISIAGAIVHSTAQILAAGFFLGQAVVMYYLPVLIVSSIITGLITGSIAEIAINEVAVKGVFADDYKTKDQQFREPGRSD</sequence>
<keyword evidence="1" id="KW-1133">Transmembrane helix</keyword>
<dbReference type="RefSeq" id="WP_073032507.1">
    <property type="nucleotide sequence ID" value="NZ_FQXJ01000024.1"/>
</dbReference>
<dbReference type="Pfam" id="PF07456">
    <property type="entry name" value="Hpre_diP_synt_I"/>
    <property type="match status" value="1"/>
</dbReference>
<protein>
    <submittedName>
        <fullName evidence="2">Heptaprenyl diphosphate synthase</fullName>
    </submittedName>
</protein>
<keyword evidence="1" id="KW-0472">Membrane</keyword>
<proteinExistence type="predicted"/>
<reference evidence="3" key="1">
    <citation type="submission" date="2016-11" db="EMBL/GenBank/DDBJ databases">
        <authorList>
            <person name="Varghese N."/>
            <person name="Submissions S."/>
        </authorList>
    </citation>
    <scope>NUCLEOTIDE SEQUENCE [LARGE SCALE GENOMIC DNA]</scope>
    <source>
        <strain evidence="3">DSM 15449</strain>
    </source>
</reference>
<accession>A0A1M6DMT6</accession>
<feature type="transmembrane region" description="Helical" evidence="1">
    <location>
        <begin position="75"/>
        <end position="96"/>
    </location>
</feature>
<dbReference type="EMBL" id="FQXJ01000024">
    <property type="protein sequence ID" value="SHI74419.1"/>
    <property type="molecule type" value="Genomic_DNA"/>
</dbReference>
<dbReference type="PIRSF" id="PIRSF027391">
    <property type="entry name" value="Hpre_diP_synt_I"/>
    <property type="match status" value="1"/>
</dbReference>
<dbReference type="STRING" id="1121420.SAMN02746098_04565"/>
<name>A0A1M6DMT6_9FIRM</name>
<dbReference type="Gene3D" id="1.10.1760.20">
    <property type="match status" value="1"/>
</dbReference>
<dbReference type="OrthoDB" id="9799095at2"/>
<evidence type="ECO:0000256" key="1">
    <source>
        <dbReference type="SAM" id="Phobius"/>
    </source>
</evidence>